<keyword evidence="1" id="KW-0732">Signal</keyword>
<keyword evidence="3" id="KW-1185">Reference proteome</keyword>
<evidence type="ECO:0000256" key="1">
    <source>
        <dbReference type="SAM" id="SignalP"/>
    </source>
</evidence>
<dbReference type="Proteomes" id="UP000887575">
    <property type="component" value="Unassembled WGS sequence"/>
</dbReference>
<dbReference type="SUPFAM" id="SSF63712">
    <property type="entry name" value="Nicotinic receptor ligand binding domain-like"/>
    <property type="match status" value="1"/>
</dbReference>
<name>A0AAF3F8D6_9BILA</name>
<protein>
    <submittedName>
        <fullName evidence="4">Neurotransmitter-gated ion-channel ligand-binding domain-containing protein</fullName>
    </submittedName>
</protein>
<dbReference type="Pfam" id="PF02931">
    <property type="entry name" value="Neur_chan_LBD"/>
    <property type="match status" value="1"/>
</dbReference>
<feature type="chain" id="PRO_5042184395" evidence="1">
    <location>
        <begin position="20"/>
        <end position="178"/>
    </location>
</feature>
<evidence type="ECO:0000313" key="4">
    <source>
        <dbReference type="WBParaSite" id="MBELARI_LOCUS21896"/>
    </source>
</evidence>
<sequence length="178" mass="20775">MIRNFQLFILLIQIGCIVAQETLNISNYQIELEDLEKRVFTNYDPQLPPYDGDKAIKMTLQVHSSHLAVPPGDQATLHFYGAFFYTWQEQKLGWNPADSKKKMKVVVHDQQKLWLPKMMKVVGGIISMVNWEMTWKIGSFLTVDDPNRYQKAKVHFYHEVELQIPCKVSGKYPKETLE</sequence>
<dbReference type="AlphaFoldDB" id="A0AAF3F8D6"/>
<feature type="signal peptide" evidence="1">
    <location>
        <begin position="1"/>
        <end position="19"/>
    </location>
</feature>
<organism evidence="3 4">
    <name type="scientific">Mesorhabditis belari</name>
    <dbReference type="NCBI Taxonomy" id="2138241"/>
    <lineage>
        <taxon>Eukaryota</taxon>
        <taxon>Metazoa</taxon>
        <taxon>Ecdysozoa</taxon>
        <taxon>Nematoda</taxon>
        <taxon>Chromadorea</taxon>
        <taxon>Rhabditida</taxon>
        <taxon>Rhabditina</taxon>
        <taxon>Rhabditomorpha</taxon>
        <taxon>Rhabditoidea</taxon>
        <taxon>Rhabditidae</taxon>
        <taxon>Mesorhabditinae</taxon>
        <taxon>Mesorhabditis</taxon>
    </lineage>
</organism>
<reference evidence="4" key="1">
    <citation type="submission" date="2024-02" db="UniProtKB">
        <authorList>
            <consortium name="WormBaseParasite"/>
        </authorList>
    </citation>
    <scope>IDENTIFICATION</scope>
</reference>
<dbReference type="InterPro" id="IPR036734">
    <property type="entry name" value="Neur_chan_lig-bd_sf"/>
</dbReference>
<dbReference type="GO" id="GO:0016020">
    <property type="term" value="C:membrane"/>
    <property type="evidence" value="ECO:0007669"/>
    <property type="project" value="InterPro"/>
</dbReference>
<dbReference type="Gene3D" id="2.70.170.10">
    <property type="entry name" value="Neurotransmitter-gated ion-channel ligand-binding domain"/>
    <property type="match status" value="1"/>
</dbReference>
<evidence type="ECO:0000313" key="3">
    <source>
        <dbReference type="Proteomes" id="UP000887575"/>
    </source>
</evidence>
<dbReference type="GO" id="GO:0005230">
    <property type="term" value="F:extracellular ligand-gated monoatomic ion channel activity"/>
    <property type="evidence" value="ECO:0007669"/>
    <property type="project" value="InterPro"/>
</dbReference>
<dbReference type="InterPro" id="IPR006202">
    <property type="entry name" value="Neur_chan_lig-bd"/>
</dbReference>
<dbReference type="WBParaSite" id="MBELARI_LOCUS21896">
    <property type="protein sequence ID" value="MBELARI_LOCUS21896"/>
    <property type="gene ID" value="MBELARI_LOCUS21896"/>
</dbReference>
<accession>A0AAF3F8D6</accession>
<feature type="domain" description="Neurotransmitter-gated ion-channel ligand-binding" evidence="2">
    <location>
        <begin position="34"/>
        <end position="119"/>
    </location>
</feature>
<evidence type="ECO:0000259" key="2">
    <source>
        <dbReference type="Pfam" id="PF02931"/>
    </source>
</evidence>
<proteinExistence type="predicted"/>